<evidence type="ECO:0000313" key="1">
    <source>
        <dbReference type="EMBL" id="MBB3210550.1"/>
    </source>
</evidence>
<protein>
    <submittedName>
        <fullName evidence="1">Uncharacterized protein</fullName>
    </submittedName>
</protein>
<comment type="caution">
    <text evidence="1">The sequence shown here is derived from an EMBL/GenBank/DDBJ whole genome shotgun (WGS) entry which is preliminary data.</text>
</comment>
<name>A0A7W5H9V2_9BACT</name>
<accession>A0A7W5H9V2</accession>
<reference evidence="1 2" key="1">
    <citation type="submission" date="2020-08" db="EMBL/GenBank/DDBJ databases">
        <title>Genomic Encyclopedia of Type Strains, Phase III (KMG-III): the genomes of soil and plant-associated and newly described type strains.</title>
        <authorList>
            <person name="Whitman W."/>
        </authorList>
    </citation>
    <scope>NUCLEOTIDE SEQUENCE [LARGE SCALE GENOMIC DNA]</scope>
    <source>
        <strain evidence="1 2">CECT 8075</strain>
    </source>
</reference>
<sequence length="142" mass="15405">MCGFKIAAGEITVCEYGLISRGVGEIAEREINVYERAAKVGVTQVGVSERTMGELGVKVGIEFGLAEKAVVEGCITAELAKTLESGGVKANTRYSEVVQLGDEGYPTEVNVRLAVDVERVSQRCSIEFNPLTWAFERPFAQR</sequence>
<dbReference type="RefSeq" id="WP_246421310.1">
    <property type="nucleotide sequence ID" value="NZ_JACHXU010000041.1"/>
</dbReference>
<dbReference type="AlphaFoldDB" id="A0A7W5H9V2"/>
<gene>
    <name evidence="1" type="ORF">FHS27_006397</name>
</gene>
<dbReference type="Proteomes" id="UP000536179">
    <property type="component" value="Unassembled WGS sequence"/>
</dbReference>
<organism evidence="1 2">
    <name type="scientific">Aporhodopirellula rubra</name>
    <dbReference type="NCBI Taxonomy" id="980271"/>
    <lineage>
        <taxon>Bacteria</taxon>
        <taxon>Pseudomonadati</taxon>
        <taxon>Planctomycetota</taxon>
        <taxon>Planctomycetia</taxon>
        <taxon>Pirellulales</taxon>
        <taxon>Pirellulaceae</taxon>
        <taxon>Aporhodopirellula</taxon>
    </lineage>
</organism>
<evidence type="ECO:0000313" key="2">
    <source>
        <dbReference type="Proteomes" id="UP000536179"/>
    </source>
</evidence>
<dbReference type="EMBL" id="JACHXU010000041">
    <property type="protein sequence ID" value="MBB3210550.1"/>
    <property type="molecule type" value="Genomic_DNA"/>
</dbReference>
<keyword evidence="2" id="KW-1185">Reference proteome</keyword>
<proteinExistence type="predicted"/>